<dbReference type="PRINTS" id="PR00385">
    <property type="entry name" value="P450"/>
</dbReference>
<feature type="binding site" description="axial binding residue" evidence="9">
    <location>
        <position position="483"/>
    </location>
    <ligand>
        <name>heme</name>
        <dbReference type="ChEBI" id="CHEBI:30413"/>
    </ligand>
    <ligandPart>
        <name>Fe</name>
        <dbReference type="ChEBI" id="CHEBI:18248"/>
    </ligandPart>
</feature>
<dbReference type="InterPro" id="IPR050705">
    <property type="entry name" value="Cytochrome_P450_3A"/>
</dbReference>
<dbReference type="GO" id="GO:0008395">
    <property type="term" value="F:steroid hydroxylase activity"/>
    <property type="evidence" value="ECO:0007669"/>
    <property type="project" value="TreeGrafter"/>
</dbReference>
<proteinExistence type="evidence at transcript level"/>
<name>A0A5J6KA19_9BILA</name>
<dbReference type="EMBL" id="MH718969">
    <property type="protein sequence ID" value="QEV83794.1"/>
    <property type="molecule type" value="mRNA"/>
</dbReference>
<dbReference type="InterPro" id="IPR002401">
    <property type="entry name" value="Cyt_P450_E_grp-I"/>
</dbReference>
<comment type="cofactor">
    <cofactor evidence="1 9">
        <name>heme</name>
        <dbReference type="ChEBI" id="CHEBI:30413"/>
    </cofactor>
</comment>
<dbReference type="AlphaFoldDB" id="A0A5J6KA19"/>
<evidence type="ECO:0000256" key="10">
    <source>
        <dbReference type="RuleBase" id="RU000461"/>
    </source>
</evidence>
<dbReference type="PANTHER" id="PTHR24302">
    <property type="entry name" value="CYTOCHROME P450 FAMILY 3"/>
    <property type="match status" value="1"/>
</dbReference>
<dbReference type="GO" id="GO:0020037">
    <property type="term" value="F:heme binding"/>
    <property type="evidence" value="ECO:0007669"/>
    <property type="project" value="InterPro"/>
</dbReference>
<keyword evidence="4 9" id="KW-0479">Metal-binding</keyword>
<dbReference type="GO" id="GO:0005506">
    <property type="term" value="F:iron ion binding"/>
    <property type="evidence" value="ECO:0007669"/>
    <property type="project" value="InterPro"/>
</dbReference>
<dbReference type="PRINTS" id="PR00463">
    <property type="entry name" value="EP450I"/>
</dbReference>
<evidence type="ECO:0000256" key="1">
    <source>
        <dbReference type="ARBA" id="ARBA00001971"/>
    </source>
</evidence>
<evidence type="ECO:0000256" key="6">
    <source>
        <dbReference type="ARBA" id="ARBA00023004"/>
    </source>
</evidence>
<dbReference type="InterPro" id="IPR001128">
    <property type="entry name" value="Cyt_P450"/>
</dbReference>
<dbReference type="Pfam" id="PF00067">
    <property type="entry name" value="p450"/>
    <property type="match status" value="1"/>
</dbReference>
<sequence>MKLTIFKVYFNQIVNNSNNLISFLQSPLFWLKLVGSSVLGFSAFYIGKIWFSYRFFKKIGIKTPKYTFFYGNNLQLTKENKYSEILMEWTKKFGKTYGYYQGHLPILVTSDLDIIQEVFVKQSKNFSARKRVPGSRDDKSIDHMLFTASGTRWKIIRNIVNPTFSSAKLRDLSHLLIDCTNRLNLILEKEQQHEIDISEFTMDSIWSCAFGIDANIQQDPQNEYNRRSEAIFSFLGRENLISFVTNYLHEFENIFIRIMLFSENYLYRLIDFTKYDPLYWFMNHLFKIVEIRKLDANKRKDYLQLLIDAEADIDYTKLSTNFNHNQILDKKLSTNGIKLNLISFMLAGYETTSSALTYACYILVKYQHEQNKLYNLIKSNFNTDEDINSEDVLKIDYLDLFLKEVLRFYPIANPAVNRRCTQTTWVKGIKIPKDLVISIDVMSLHFDSELWGPVDPYLFYPERHQIKRNPLVFMSFGNGPRYCLGMKFALLELKIALCKLLLNFEFLPAEGFPVELEVRETIVRRPKNGLKILLKKRG</sequence>
<keyword evidence="5 10" id="KW-0560">Oxidoreductase</keyword>
<dbReference type="InterPro" id="IPR036396">
    <property type="entry name" value="Cyt_P450_sf"/>
</dbReference>
<dbReference type="SUPFAM" id="SSF48264">
    <property type="entry name" value="Cytochrome P450"/>
    <property type="match status" value="1"/>
</dbReference>
<organism evidence="11">
    <name type="scientific">Brachionus rotundiformis</name>
    <dbReference type="NCBI Taxonomy" id="96890"/>
    <lineage>
        <taxon>Eukaryota</taxon>
        <taxon>Metazoa</taxon>
        <taxon>Spiralia</taxon>
        <taxon>Gnathifera</taxon>
        <taxon>Rotifera</taxon>
        <taxon>Eurotatoria</taxon>
        <taxon>Monogononta</taxon>
        <taxon>Pseudotrocha</taxon>
        <taxon>Ploima</taxon>
        <taxon>Brachionidae</taxon>
        <taxon>Brachionus</taxon>
    </lineage>
</organism>
<comment type="similarity">
    <text evidence="2 10">Belongs to the cytochrome P450 family.</text>
</comment>
<keyword evidence="6 9" id="KW-0408">Iron</keyword>
<dbReference type="Gene3D" id="1.10.630.10">
    <property type="entry name" value="Cytochrome P450"/>
    <property type="match status" value="1"/>
</dbReference>
<evidence type="ECO:0000256" key="5">
    <source>
        <dbReference type="ARBA" id="ARBA00023002"/>
    </source>
</evidence>
<protein>
    <submittedName>
        <fullName evidence="11">Cytochrome P450</fullName>
    </submittedName>
</protein>
<dbReference type="FunFam" id="1.10.630.10:FF:000182">
    <property type="entry name" value="Cytochrome P450 3A4"/>
    <property type="match status" value="1"/>
</dbReference>
<dbReference type="InterPro" id="IPR017972">
    <property type="entry name" value="Cyt_P450_CS"/>
</dbReference>
<evidence type="ECO:0000256" key="2">
    <source>
        <dbReference type="ARBA" id="ARBA00010617"/>
    </source>
</evidence>
<reference evidence="11" key="1">
    <citation type="submission" date="2018-08" db="EMBL/GenBank/DDBJ databases">
        <authorList>
            <person name="Lee J.-S."/>
        </authorList>
    </citation>
    <scope>NUCLEOTIDE SEQUENCE</scope>
</reference>
<comment type="function">
    <text evidence="8">Cytochromes P450 are a group of heme-thiolate monooxygenases. They oxidize a variety of structurally unrelated compounds, including steroids, fatty acids, and xenobiotics.</text>
</comment>
<evidence type="ECO:0000256" key="8">
    <source>
        <dbReference type="ARBA" id="ARBA00043906"/>
    </source>
</evidence>
<evidence type="ECO:0000256" key="3">
    <source>
        <dbReference type="ARBA" id="ARBA00022617"/>
    </source>
</evidence>
<keyword evidence="3 9" id="KW-0349">Heme</keyword>
<evidence type="ECO:0000256" key="7">
    <source>
        <dbReference type="ARBA" id="ARBA00023033"/>
    </source>
</evidence>
<gene>
    <name evidence="11" type="primary">CYP3045C8</name>
</gene>
<keyword evidence="7 10" id="KW-0503">Monooxygenase</keyword>
<dbReference type="GO" id="GO:0016705">
    <property type="term" value="F:oxidoreductase activity, acting on paired donors, with incorporation or reduction of molecular oxygen"/>
    <property type="evidence" value="ECO:0007669"/>
    <property type="project" value="InterPro"/>
</dbReference>
<dbReference type="PROSITE" id="PS00086">
    <property type="entry name" value="CYTOCHROME_P450"/>
    <property type="match status" value="1"/>
</dbReference>
<evidence type="ECO:0000256" key="4">
    <source>
        <dbReference type="ARBA" id="ARBA00022723"/>
    </source>
</evidence>
<evidence type="ECO:0000256" key="9">
    <source>
        <dbReference type="PIRSR" id="PIRSR602401-1"/>
    </source>
</evidence>
<evidence type="ECO:0000313" key="11">
    <source>
        <dbReference type="EMBL" id="QEV83794.1"/>
    </source>
</evidence>
<accession>A0A5J6KA19</accession>
<dbReference type="PANTHER" id="PTHR24302:SF15">
    <property type="entry name" value="FATTY-ACID PEROXYGENASE"/>
    <property type="match status" value="1"/>
</dbReference>